<feature type="transmembrane region" description="Helical" evidence="1">
    <location>
        <begin position="46"/>
        <end position="65"/>
    </location>
</feature>
<sequence>MELALKVLLILYCVQSLVKFAVHFLLPYGTRIRQMEKNYAKDHKVIAIYDEITLLVQLVLVALLLATGMEYLSFFTGLFVGMSVIQVYIHRFIRPLPDDKMPASPMPPVKLVSFAIQAQPSLAWREYVLMAAASVWGLYALIAYGLVGA</sequence>
<evidence type="ECO:0000256" key="1">
    <source>
        <dbReference type="SAM" id="Phobius"/>
    </source>
</evidence>
<organism evidence="2 3">
    <name type="scientific">Actinopolymorpha pittospori</name>
    <dbReference type="NCBI Taxonomy" id="648752"/>
    <lineage>
        <taxon>Bacteria</taxon>
        <taxon>Bacillati</taxon>
        <taxon>Actinomycetota</taxon>
        <taxon>Actinomycetes</taxon>
        <taxon>Propionibacteriales</taxon>
        <taxon>Actinopolymorphaceae</taxon>
        <taxon>Actinopolymorpha</taxon>
    </lineage>
</organism>
<gene>
    <name evidence="2" type="ORF">HEB94_000409</name>
</gene>
<dbReference type="RefSeq" id="WP_192748345.1">
    <property type="nucleotide sequence ID" value="NZ_BAABJL010000066.1"/>
</dbReference>
<evidence type="ECO:0000313" key="2">
    <source>
        <dbReference type="EMBL" id="MBE1603561.1"/>
    </source>
</evidence>
<protein>
    <submittedName>
        <fullName evidence="2">Uncharacterized protein</fullName>
    </submittedName>
</protein>
<dbReference type="EMBL" id="JADBEM010000001">
    <property type="protein sequence ID" value="MBE1603561.1"/>
    <property type="molecule type" value="Genomic_DNA"/>
</dbReference>
<evidence type="ECO:0000313" key="3">
    <source>
        <dbReference type="Proteomes" id="UP000638648"/>
    </source>
</evidence>
<reference evidence="2" key="1">
    <citation type="submission" date="2020-10" db="EMBL/GenBank/DDBJ databases">
        <title>Sequencing the genomes of 1000 actinobacteria strains.</title>
        <authorList>
            <person name="Klenk H.-P."/>
        </authorList>
    </citation>
    <scope>NUCLEOTIDE SEQUENCE</scope>
    <source>
        <strain evidence="2">DSM 45354</strain>
    </source>
</reference>
<keyword evidence="1" id="KW-1133">Transmembrane helix</keyword>
<feature type="transmembrane region" description="Helical" evidence="1">
    <location>
        <begin position="127"/>
        <end position="147"/>
    </location>
</feature>
<keyword evidence="1" id="KW-0472">Membrane</keyword>
<dbReference type="AlphaFoldDB" id="A0A927MMS9"/>
<feature type="transmembrane region" description="Helical" evidence="1">
    <location>
        <begin position="71"/>
        <end position="89"/>
    </location>
</feature>
<keyword evidence="1" id="KW-0812">Transmembrane</keyword>
<name>A0A927MMS9_9ACTN</name>
<comment type="caution">
    <text evidence="2">The sequence shown here is derived from an EMBL/GenBank/DDBJ whole genome shotgun (WGS) entry which is preliminary data.</text>
</comment>
<dbReference type="Proteomes" id="UP000638648">
    <property type="component" value="Unassembled WGS sequence"/>
</dbReference>
<proteinExistence type="predicted"/>
<keyword evidence="3" id="KW-1185">Reference proteome</keyword>
<accession>A0A927MMS9</accession>
<feature type="transmembrane region" description="Helical" evidence="1">
    <location>
        <begin position="6"/>
        <end position="26"/>
    </location>
</feature>